<reference evidence="2 3" key="1">
    <citation type="submission" date="2016-10" db="EMBL/GenBank/DDBJ databases">
        <authorList>
            <person name="de Groot N.N."/>
        </authorList>
    </citation>
    <scope>NUCLEOTIDE SEQUENCE [LARGE SCALE GENOMIC DNA]</scope>
    <source>
        <strain evidence="2 3">DSM 23310</strain>
    </source>
</reference>
<feature type="domain" description="Amidohydrolase-related" evidence="1">
    <location>
        <begin position="50"/>
        <end position="375"/>
    </location>
</feature>
<accession>A0A1H2Q016</accession>
<dbReference type="AlphaFoldDB" id="A0A1H2Q016"/>
<keyword evidence="3" id="KW-1185">Reference proteome</keyword>
<dbReference type="EMBL" id="FNNG01000001">
    <property type="protein sequence ID" value="SDW00437.1"/>
    <property type="molecule type" value="Genomic_DNA"/>
</dbReference>
<dbReference type="Proteomes" id="UP000198828">
    <property type="component" value="Unassembled WGS sequence"/>
</dbReference>
<dbReference type="GO" id="GO:0016810">
    <property type="term" value="F:hydrolase activity, acting on carbon-nitrogen (but not peptide) bonds"/>
    <property type="evidence" value="ECO:0007669"/>
    <property type="project" value="InterPro"/>
</dbReference>
<dbReference type="InterPro" id="IPR032466">
    <property type="entry name" value="Metal_Hydrolase"/>
</dbReference>
<dbReference type="OrthoDB" id="9802793at2"/>
<dbReference type="PANTHER" id="PTHR43135">
    <property type="entry name" value="ALPHA-D-RIBOSE 1-METHYLPHOSPHONATE 5-TRIPHOSPHATE DIPHOSPHATASE"/>
    <property type="match status" value="1"/>
</dbReference>
<gene>
    <name evidence="2" type="ORF">SAMN05660923_00011</name>
</gene>
<organism evidence="2 3">
    <name type="scientific">Tepidimicrobium xylanilyticum</name>
    <dbReference type="NCBI Taxonomy" id="1123352"/>
    <lineage>
        <taxon>Bacteria</taxon>
        <taxon>Bacillati</taxon>
        <taxon>Bacillota</taxon>
        <taxon>Tissierellia</taxon>
        <taxon>Tissierellales</taxon>
        <taxon>Tepidimicrobiaceae</taxon>
        <taxon>Tepidimicrobium</taxon>
    </lineage>
</organism>
<dbReference type="InterPro" id="IPR006680">
    <property type="entry name" value="Amidohydro-rel"/>
</dbReference>
<dbReference type="Pfam" id="PF01979">
    <property type="entry name" value="Amidohydro_1"/>
    <property type="match status" value="1"/>
</dbReference>
<dbReference type="RefSeq" id="WP_093749623.1">
    <property type="nucleotide sequence ID" value="NZ_FNNG01000001.1"/>
</dbReference>
<evidence type="ECO:0000313" key="3">
    <source>
        <dbReference type="Proteomes" id="UP000198828"/>
    </source>
</evidence>
<dbReference type="InterPro" id="IPR011059">
    <property type="entry name" value="Metal-dep_hydrolase_composite"/>
</dbReference>
<evidence type="ECO:0000313" key="2">
    <source>
        <dbReference type="EMBL" id="SDW00437.1"/>
    </source>
</evidence>
<dbReference type="Gene3D" id="3.20.20.140">
    <property type="entry name" value="Metal-dependent hydrolases"/>
    <property type="match status" value="1"/>
</dbReference>
<dbReference type="Gene3D" id="2.30.40.10">
    <property type="entry name" value="Urease, subunit C, domain 1"/>
    <property type="match status" value="1"/>
</dbReference>
<dbReference type="InterPro" id="IPR051781">
    <property type="entry name" value="Metallo-dep_Hydrolase"/>
</dbReference>
<evidence type="ECO:0000259" key="1">
    <source>
        <dbReference type="Pfam" id="PF01979"/>
    </source>
</evidence>
<protein>
    <submittedName>
        <fullName evidence="2">Imidazolonepropionase</fullName>
    </submittedName>
</protein>
<dbReference type="PANTHER" id="PTHR43135:SF3">
    <property type="entry name" value="ALPHA-D-RIBOSE 1-METHYLPHOSPHONATE 5-TRIPHOSPHATE DIPHOSPHATASE"/>
    <property type="match status" value="1"/>
</dbReference>
<dbReference type="SUPFAM" id="SSF51556">
    <property type="entry name" value="Metallo-dependent hydrolases"/>
    <property type="match status" value="1"/>
</dbReference>
<dbReference type="SUPFAM" id="SSF51338">
    <property type="entry name" value="Composite domain of metallo-dependent hydrolases"/>
    <property type="match status" value="1"/>
</dbReference>
<proteinExistence type="predicted"/>
<sequence>MLVIKNARIYTSAGIVYEKGDILIENGKITDVGESLSCEQAEVIDCSGLVVIPGIVDAHSHIGGFGMDMTDQDLNEMTKNITPEVEAIYSIDTKSPMFQRVIKAGITTSAIAPGSGNVIGGLVCAVKSHGKNIKEMCIKNPIALKAALGGNPKGVYGKRNQLPMTRMGIASVLRDTLIKGREYMKKKEKGEAAFDVGLEHVCKVLKKEIPLKVHCEQFDMLTTIRIAEEFDIEFTLDHAWGASDFYDDIAEAKNLKGVIYGPVGVLLLPGECGKIDIYSLIELDKRGVPCAIMTDGPICNPDLIIVQAGEVVRFGGDIERVINMLTINPAKIIGVDDRVGSIEKGKDADLVIFEGMPALDTDARVRYTIINGNIVYSVDN</sequence>
<name>A0A1H2Q016_9FIRM</name>